<dbReference type="EMBL" id="ML736756">
    <property type="protein sequence ID" value="KAE8406055.1"/>
    <property type="molecule type" value="Genomic_DNA"/>
</dbReference>
<dbReference type="OrthoDB" id="4509688at2759"/>
<feature type="region of interest" description="Disordered" evidence="1">
    <location>
        <begin position="116"/>
        <end position="211"/>
    </location>
</feature>
<feature type="compositionally biased region" description="Low complexity" evidence="1">
    <location>
        <begin position="179"/>
        <end position="188"/>
    </location>
</feature>
<protein>
    <submittedName>
        <fullName evidence="2">Uncharacterized protein</fullName>
    </submittedName>
</protein>
<feature type="compositionally biased region" description="Low complexity" evidence="1">
    <location>
        <begin position="283"/>
        <end position="296"/>
    </location>
</feature>
<name>A0A5N7DIH4_9EURO</name>
<reference evidence="2 3" key="1">
    <citation type="submission" date="2019-04" db="EMBL/GenBank/DDBJ databases">
        <authorList>
            <consortium name="DOE Joint Genome Institute"/>
            <person name="Mondo S."/>
            <person name="Kjaerbolling I."/>
            <person name="Vesth T."/>
            <person name="Frisvad J.C."/>
            <person name="Nybo J.L."/>
            <person name="Theobald S."/>
            <person name="Kildgaard S."/>
            <person name="Isbrandt T."/>
            <person name="Kuo A."/>
            <person name="Sato A."/>
            <person name="Lyhne E.K."/>
            <person name="Kogle M.E."/>
            <person name="Wiebenga A."/>
            <person name="Kun R.S."/>
            <person name="Lubbers R.J."/>
            <person name="Makela M.R."/>
            <person name="Barry K."/>
            <person name="Chovatia M."/>
            <person name="Clum A."/>
            <person name="Daum C."/>
            <person name="Haridas S."/>
            <person name="He G."/>
            <person name="LaButti K."/>
            <person name="Lipzen A."/>
            <person name="Riley R."/>
            <person name="Salamov A."/>
            <person name="Simmons B.A."/>
            <person name="Magnuson J.K."/>
            <person name="Henrissat B."/>
            <person name="Mortensen U.H."/>
            <person name="Larsen T.O."/>
            <person name="Devries R.P."/>
            <person name="Grigoriev I.V."/>
            <person name="Machida M."/>
            <person name="Baker S.E."/>
            <person name="Andersen M.R."/>
            <person name="Cantor M.N."/>
            <person name="Hua S.X."/>
        </authorList>
    </citation>
    <scope>NUCLEOTIDE SEQUENCE [LARGE SCALE GENOMIC DNA]</scope>
    <source>
        <strain evidence="2 3">CBS 119388</strain>
    </source>
</reference>
<proteinExistence type="predicted"/>
<dbReference type="RefSeq" id="XP_031943374.1">
    <property type="nucleotide sequence ID" value="XM_032086788.1"/>
</dbReference>
<accession>A0A5N7DIH4</accession>
<dbReference type="Proteomes" id="UP000325579">
    <property type="component" value="Unassembled WGS sequence"/>
</dbReference>
<keyword evidence="3" id="KW-1185">Reference proteome</keyword>
<gene>
    <name evidence="2" type="ORF">BDV37DRAFT_281296</name>
</gene>
<feature type="compositionally biased region" description="Low complexity" evidence="1">
    <location>
        <begin position="136"/>
        <end position="160"/>
    </location>
</feature>
<evidence type="ECO:0000313" key="3">
    <source>
        <dbReference type="Proteomes" id="UP000325579"/>
    </source>
</evidence>
<feature type="region of interest" description="Disordered" evidence="1">
    <location>
        <begin position="237"/>
        <end position="316"/>
    </location>
</feature>
<dbReference type="AlphaFoldDB" id="A0A5N7DIH4"/>
<organism evidence="2 3">
    <name type="scientific">Aspergillus pseudonomiae</name>
    <dbReference type="NCBI Taxonomy" id="1506151"/>
    <lineage>
        <taxon>Eukaryota</taxon>
        <taxon>Fungi</taxon>
        <taxon>Dikarya</taxon>
        <taxon>Ascomycota</taxon>
        <taxon>Pezizomycotina</taxon>
        <taxon>Eurotiomycetes</taxon>
        <taxon>Eurotiomycetidae</taxon>
        <taxon>Eurotiales</taxon>
        <taxon>Aspergillaceae</taxon>
        <taxon>Aspergillus</taxon>
        <taxon>Aspergillus subgen. Circumdati</taxon>
    </lineage>
</organism>
<feature type="compositionally biased region" description="Low complexity" evidence="1">
    <location>
        <begin position="116"/>
        <end position="129"/>
    </location>
</feature>
<dbReference type="GeneID" id="43671479"/>
<feature type="compositionally biased region" description="Low complexity" evidence="1">
    <location>
        <begin position="237"/>
        <end position="253"/>
    </location>
</feature>
<sequence length="344" mass="37460">MTTHDHTLFTTVPYTEIPFLDHNHDGHDLDLSLSDVFAPGMLEHWDLDLDLAGKPAGEFPVPSDFGFNYPVDLVELGCAFGEGEVGQTQEPGTTALSTLLRSTSYQATQRALYMTTSTPTSTTPTPTTPNEGPHYNNNNHNNNAIYSPSSPTSTHNPSDTISLSNSDTESISFGPRTPPSHSYTPTYTFNTEYSHSPNQKKRKADTGLHHTYNYPESGEDFALGVLPEDAVFFYPTHTTPITPTTSGASGSGHHNPKRRRSSVEAHSPYQELDPEPQQPQPQPEEQQAESQPQPEQDIFTPLEMPDGSTRFTSNWLPVDPSGGFTICPDPLAGALGEAFVSVGG</sequence>
<evidence type="ECO:0000313" key="2">
    <source>
        <dbReference type="EMBL" id="KAE8406055.1"/>
    </source>
</evidence>
<evidence type="ECO:0000256" key="1">
    <source>
        <dbReference type="SAM" id="MobiDB-lite"/>
    </source>
</evidence>
<feature type="compositionally biased region" description="Polar residues" evidence="1">
    <location>
        <begin position="161"/>
        <end position="171"/>
    </location>
</feature>